<feature type="coiled-coil region" evidence="1">
    <location>
        <begin position="78"/>
        <end position="105"/>
    </location>
</feature>
<organism evidence="2 3">
    <name type="scientific">Tanacetum coccineum</name>
    <dbReference type="NCBI Taxonomy" id="301880"/>
    <lineage>
        <taxon>Eukaryota</taxon>
        <taxon>Viridiplantae</taxon>
        <taxon>Streptophyta</taxon>
        <taxon>Embryophyta</taxon>
        <taxon>Tracheophyta</taxon>
        <taxon>Spermatophyta</taxon>
        <taxon>Magnoliopsida</taxon>
        <taxon>eudicotyledons</taxon>
        <taxon>Gunneridae</taxon>
        <taxon>Pentapetalae</taxon>
        <taxon>asterids</taxon>
        <taxon>campanulids</taxon>
        <taxon>Asterales</taxon>
        <taxon>Asteraceae</taxon>
        <taxon>Asteroideae</taxon>
        <taxon>Anthemideae</taxon>
        <taxon>Anthemidinae</taxon>
        <taxon>Tanacetum</taxon>
    </lineage>
</organism>
<dbReference type="EMBL" id="BQNB010016466">
    <property type="protein sequence ID" value="GJT52121.1"/>
    <property type="molecule type" value="Genomic_DNA"/>
</dbReference>
<proteinExistence type="predicted"/>
<evidence type="ECO:0000256" key="1">
    <source>
        <dbReference type="SAM" id="Coils"/>
    </source>
</evidence>
<keyword evidence="3" id="KW-1185">Reference proteome</keyword>
<reference evidence="2" key="1">
    <citation type="journal article" date="2022" name="Int. J. Mol. Sci.">
        <title>Draft Genome of Tanacetum Coccineum: Genomic Comparison of Closely Related Tanacetum-Family Plants.</title>
        <authorList>
            <person name="Yamashiro T."/>
            <person name="Shiraishi A."/>
            <person name="Nakayama K."/>
            <person name="Satake H."/>
        </authorList>
    </citation>
    <scope>NUCLEOTIDE SEQUENCE</scope>
</reference>
<accession>A0ABQ5EMH2</accession>
<comment type="caution">
    <text evidence="2">The sequence shown here is derived from an EMBL/GenBank/DDBJ whole genome shotgun (WGS) entry which is preliminary data.</text>
</comment>
<keyword evidence="1" id="KW-0175">Coiled coil</keyword>
<name>A0ABQ5EMH2_9ASTR</name>
<dbReference type="Proteomes" id="UP001151760">
    <property type="component" value="Unassembled WGS sequence"/>
</dbReference>
<sequence length="338" mass="38321">MALMALSDSENSATVDGELALGKNVLVAYNKSQSNLTNYKRGLAFVEERLVFYKKNEVMFYEQIVVLKRDITYKDSDISVLKCELEKLKKEKESNKLKLDKFENDSKSLDKLLGSQISDNSRMGVGFVSYNAVPPPPTSLFAPPTIDLSNSGLEEFQEPEFEGYGPKTSKSVSEVEPNKVRKNDGALIIEDWVSYNEDEVESLVVVEKKTVVPTIPKVDVVRPKQQENLVRKTVRSGSISLNTARQSHFNVVRTNRVNAVKASTCWVWRPIKPNSASITLKRYDYIDTELEDSARLNRPEDKKSMTEDINADWETRYAKEGNEINIIDGVMICFKEKI</sequence>
<protein>
    <submittedName>
        <fullName evidence="2">Uncharacterized protein</fullName>
    </submittedName>
</protein>
<gene>
    <name evidence="2" type="ORF">Tco_0978278</name>
</gene>
<evidence type="ECO:0000313" key="3">
    <source>
        <dbReference type="Proteomes" id="UP001151760"/>
    </source>
</evidence>
<reference evidence="2" key="2">
    <citation type="submission" date="2022-01" db="EMBL/GenBank/DDBJ databases">
        <authorList>
            <person name="Yamashiro T."/>
            <person name="Shiraishi A."/>
            <person name="Satake H."/>
            <person name="Nakayama K."/>
        </authorList>
    </citation>
    <scope>NUCLEOTIDE SEQUENCE</scope>
</reference>
<evidence type="ECO:0000313" key="2">
    <source>
        <dbReference type="EMBL" id="GJT52121.1"/>
    </source>
</evidence>